<feature type="compositionally biased region" description="Basic residues" evidence="1">
    <location>
        <begin position="893"/>
        <end position="905"/>
    </location>
</feature>
<feature type="compositionally biased region" description="Polar residues" evidence="1">
    <location>
        <begin position="837"/>
        <end position="851"/>
    </location>
</feature>
<proteinExistence type="predicted"/>
<feature type="compositionally biased region" description="Polar residues" evidence="1">
    <location>
        <begin position="580"/>
        <end position="594"/>
    </location>
</feature>
<name>A0ABM1Q1V8_DROAR</name>
<feature type="region of interest" description="Disordered" evidence="1">
    <location>
        <begin position="445"/>
        <end position="508"/>
    </location>
</feature>
<feature type="region of interest" description="Disordered" evidence="1">
    <location>
        <begin position="835"/>
        <end position="967"/>
    </location>
</feature>
<dbReference type="RefSeq" id="XP_017873444.1">
    <property type="nucleotide sequence ID" value="XM_018017955.1"/>
</dbReference>
<feature type="region of interest" description="Disordered" evidence="1">
    <location>
        <begin position="998"/>
        <end position="1147"/>
    </location>
</feature>
<organism evidence="2 3">
    <name type="scientific">Drosophila arizonae</name>
    <name type="common">Fruit fly</name>
    <dbReference type="NCBI Taxonomy" id="7263"/>
    <lineage>
        <taxon>Eukaryota</taxon>
        <taxon>Metazoa</taxon>
        <taxon>Ecdysozoa</taxon>
        <taxon>Arthropoda</taxon>
        <taxon>Hexapoda</taxon>
        <taxon>Insecta</taxon>
        <taxon>Pterygota</taxon>
        <taxon>Neoptera</taxon>
        <taxon>Endopterygota</taxon>
        <taxon>Diptera</taxon>
        <taxon>Brachycera</taxon>
        <taxon>Muscomorpha</taxon>
        <taxon>Ephydroidea</taxon>
        <taxon>Drosophilidae</taxon>
        <taxon>Drosophila</taxon>
    </lineage>
</organism>
<feature type="region of interest" description="Disordered" evidence="1">
    <location>
        <begin position="64"/>
        <end position="105"/>
    </location>
</feature>
<feature type="region of interest" description="Disordered" evidence="1">
    <location>
        <begin position="246"/>
        <end position="333"/>
    </location>
</feature>
<evidence type="ECO:0000256" key="1">
    <source>
        <dbReference type="SAM" id="MobiDB-lite"/>
    </source>
</evidence>
<protein>
    <submittedName>
        <fullName evidence="3">Uncharacterized protein LOC108620923</fullName>
    </submittedName>
</protein>
<evidence type="ECO:0000313" key="3">
    <source>
        <dbReference type="RefSeq" id="XP_017873444.1"/>
    </source>
</evidence>
<feature type="compositionally biased region" description="Pro residues" evidence="1">
    <location>
        <begin position="597"/>
        <end position="610"/>
    </location>
</feature>
<dbReference type="Gene3D" id="2.60.120.10">
    <property type="entry name" value="Jelly Rolls"/>
    <property type="match status" value="1"/>
</dbReference>
<feature type="compositionally biased region" description="Polar residues" evidence="1">
    <location>
        <begin position="926"/>
        <end position="944"/>
    </location>
</feature>
<feature type="compositionally biased region" description="Basic and acidic residues" evidence="1">
    <location>
        <begin position="275"/>
        <end position="287"/>
    </location>
</feature>
<feature type="region of interest" description="Disordered" evidence="1">
    <location>
        <begin position="569"/>
        <end position="626"/>
    </location>
</feature>
<feature type="region of interest" description="Disordered" evidence="1">
    <location>
        <begin position="753"/>
        <end position="780"/>
    </location>
</feature>
<sequence>MPKASETTLRELQDILDADDPDENKFKDFLKKKTAPKPRNSPQYALGGYDVSFDIDVDLIKLPEKQQQQQQQQQQKQQQENQQETQLQGSQNVANNRPLRDTFNNSISANVPRLVIESQPKLESLKSPTDENRDIGRSLSALPAQLNCSPVKQSGGAVRDCNTSCHLAVSKFCHVSRLRQYLQEDLYSVVNETQKNSGSFAFLPKVSSTPALEKPAKVLLPQSTQSAATATTPKSALNHADFEGSFEESLTHSPRRGARVRPASRGTEQPPSSKIDSHHPTDVDRRGTFVIEKPILDDDLDSRSPTNKDTNMGQRVTKASTPPLTGCPPSISSRQPYVRVRRSLPYMDLSRAPQHIALGSDRIVSGTQSPSNKTPTRASDSQPMETESEHIVPETQAQENIQHLVGAVGSVTPPLAVSCGIQTSCMPENVDAACGSRALEENDVGVEKSASPLDLASGVGNTTRRNRRQKQDESQERTTQLLDLHRTRRSDSPELRVKRTNQPPLNKPVLQAINGEDFAEELARMTNYEILDLRKRNSLGRIHHQQVFTKEQQLALEQSIQMEMLRRNLSGRGDGLPSKVTATSPELTVPKNVNKSPPQPDVPKDSPPLPRRSRSRRRGIPISTELQNYLELPTTIKKRLNENKKCETKRSLYTKGDSDNEDDRSQPLVAQHGEITDSIKIAPAPPPNLGNGEDVEDIPIVPPPPLSLRYSRNLRGSQLQPNDNAVAEQAENVAEEQSQSSCAMIIDDIQIVPPPPESLRYSRQVRRSSLKQQGEQGTEVAEASGFLKNASVGSPPPDSNRLLHKSSEDIIEVLSSEDTQQKQTDPLDHLQAVMGSDNIQLPSAQDSSSSYMEELRMQTPTPPSSAHHQMELDEQPSTSKAAREALMLSSTRQQKKAKPNSRQKKSTGDNSVFKKPTLPAPRASKRNLSISRELQNLRITTGDQTLPPLNDETCSNDDTNGVRKSRRGQIPLRNTWVHSVSEPFKSTFFERAIIDTNRRKRKRKSKSDPTTRSITLNENTPSTSRGHTSPLKRKRQGEEDFGESGISPLPEITEEEEQQETAHESPKSNVIENEIERKRRRRRTLKPDSDNERQAAAEVEPAVQAEALQLPEQMESGVEREGNARRRSRRRALKSVSDTEREAAAEVEPAVQAEALQLPEQMQSGVELVSELPPSTPRLDTSQTQLLQMAEFLRGVEMSQESDVVAQNALDDSIIRFTSVSELKFMNLDGIEYSFYKTEESWGMGYMRFQPLQARGMKRNKTNTLRFLSLFGEFVVEVQRDSENIQTYVLKSGDFIEIKMGSRFNIINRLNEVSLLIVNPSCT</sequence>
<feature type="compositionally biased region" description="Polar residues" evidence="1">
    <location>
        <begin position="303"/>
        <end position="323"/>
    </location>
</feature>
<accession>A0ABM1Q1V8</accession>
<reference evidence="2" key="2">
    <citation type="journal article" date="2016" name="G3 (Bethesda)">
        <title>Genome Evolution in Three Species of Cactophilic Drosophila.</title>
        <authorList>
            <person name="Sanchez-Flores A."/>
            <person name="Penazola F."/>
            <person name="Carpinteyro-Ponce J."/>
            <person name="Nazario-Yepiz N."/>
            <person name="Abreu-Goodger C."/>
            <person name="Machado C.A."/>
            <person name="Markow T.A."/>
        </authorList>
    </citation>
    <scope>NUCLEOTIDE SEQUENCE [LARGE SCALE GENOMIC DNA]</scope>
</reference>
<feature type="compositionally biased region" description="Polar residues" evidence="1">
    <location>
        <begin position="1008"/>
        <end position="1027"/>
    </location>
</feature>
<dbReference type="Proteomes" id="UP000694904">
    <property type="component" value="Chromosome 2"/>
</dbReference>
<gene>
    <name evidence="3" type="primary">LOC108620923</name>
</gene>
<feature type="compositionally biased region" description="Low complexity" evidence="1">
    <location>
        <begin position="66"/>
        <end position="91"/>
    </location>
</feature>
<feature type="region of interest" description="Disordered" evidence="1">
    <location>
        <begin position="1"/>
        <end position="47"/>
    </location>
</feature>
<reference evidence="2" key="1">
    <citation type="journal article" date="1997" name="Nucleic Acids Res.">
        <title>tRNAscan-SE: a program for improved detection of transfer RNA genes in genomic sequence.</title>
        <authorList>
            <person name="Lowe T.M."/>
            <person name="Eddy S.R."/>
        </authorList>
    </citation>
    <scope>NUCLEOTIDE SEQUENCE [LARGE SCALE GENOMIC DNA]</scope>
</reference>
<feature type="compositionally biased region" description="Basic and acidic residues" evidence="1">
    <location>
        <begin position="1085"/>
        <end position="1095"/>
    </location>
</feature>
<dbReference type="GeneID" id="108620923"/>
<evidence type="ECO:0000313" key="2">
    <source>
        <dbReference type="Proteomes" id="UP000694904"/>
    </source>
</evidence>
<feature type="compositionally biased region" description="Polar residues" evidence="1">
    <location>
        <begin position="365"/>
        <end position="385"/>
    </location>
</feature>
<feature type="region of interest" description="Disordered" evidence="1">
    <location>
        <begin position="357"/>
        <end position="387"/>
    </location>
</feature>
<feature type="compositionally biased region" description="Low complexity" evidence="1">
    <location>
        <begin position="1096"/>
        <end position="1107"/>
    </location>
</feature>
<feature type="region of interest" description="Disordered" evidence="1">
    <location>
        <begin position="673"/>
        <end position="697"/>
    </location>
</feature>
<reference evidence="3" key="3">
    <citation type="submission" date="2025-08" db="UniProtKB">
        <authorList>
            <consortium name="RefSeq"/>
        </authorList>
    </citation>
    <scope>IDENTIFICATION</scope>
    <source>
        <tissue evidence="3">Whole organism</tissue>
    </source>
</reference>
<feature type="compositionally biased region" description="Basic and acidic residues" evidence="1">
    <location>
        <begin position="483"/>
        <end position="497"/>
    </location>
</feature>
<dbReference type="InterPro" id="IPR014710">
    <property type="entry name" value="RmlC-like_jellyroll"/>
</dbReference>
<keyword evidence="2" id="KW-1185">Reference proteome</keyword>